<proteinExistence type="inferred from homology"/>
<dbReference type="AlphaFoldDB" id="A0A5B0P4N0"/>
<dbReference type="EMBL" id="VSWC01000015">
    <property type="protein sequence ID" value="KAA1113042.1"/>
    <property type="molecule type" value="Genomic_DNA"/>
</dbReference>
<evidence type="ECO:0000313" key="6">
    <source>
        <dbReference type="EMBL" id="KAA1096507.1"/>
    </source>
</evidence>
<keyword evidence="3" id="KW-0808">Transferase</keyword>
<keyword evidence="2" id="KW-0489">Methyltransferase</keyword>
<dbReference type="OrthoDB" id="8300214at2759"/>
<keyword evidence="9" id="KW-1185">Reference proteome</keyword>
<dbReference type="EMBL" id="VSWC01000067">
    <property type="protein sequence ID" value="KAA1096507.1"/>
    <property type="molecule type" value="Genomic_DNA"/>
</dbReference>
<dbReference type="PANTHER" id="PTHR43667">
    <property type="entry name" value="CYCLOPROPANE-FATTY-ACYL-PHOSPHOLIPID SYNTHASE"/>
    <property type="match status" value="1"/>
</dbReference>
<evidence type="ECO:0000313" key="10">
    <source>
        <dbReference type="Proteomes" id="UP000325313"/>
    </source>
</evidence>
<evidence type="ECO:0000256" key="5">
    <source>
        <dbReference type="ARBA" id="ARBA00023098"/>
    </source>
</evidence>
<evidence type="ECO:0000313" key="7">
    <source>
        <dbReference type="EMBL" id="KAA1113042.1"/>
    </source>
</evidence>
<dbReference type="PANTHER" id="PTHR43667:SF2">
    <property type="entry name" value="FATTY ACID C-METHYL TRANSFERASE"/>
    <property type="match status" value="1"/>
</dbReference>
<accession>A0A5B0P4N0</accession>
<sequence length="485" mass="55335">MDEDYLKTKNYSQSSAILSLTNRSLHFLKESIVNTSTFSPIISLAKTTIISLMSKIEYGQIKLNTETESLVFGRSKVHPETSEELAAVIQVVNDAFWLRMFLLSDIGFAEAYMVGDIQVDRLDSLFKIFILNRSNLSEMSMITSSLFSTLNSIMNSRFVNSISNTISNISAHYDISNEMFQAFLSKDMTYSCAYFPPSLGGPDGDLKNQEEGENGISATGKDRLELAQYEKLDLIIEKAKIRKGDRVLEIGSGWGSFAIRAVERTGCQVDTITLSIEQKKLAEKRIRQAGLEQMITVHLVDYRDLPSRFKAPFDRIVSIEMIESVGVEFLDTYFDVVQRCLHPKTGIAVFQVITIPESRFDRYVKEVDFIRKWIFPGGILPSVTFMTNAISKGSKNRLLIDSIQNIGPHYARTLREWESRFKLNFDQLVAPCLVKTYPELVDNPHRIQIFKRKWIYYFEYCSTGFESRVLGDHIFTLTREGNLTL</sequence>
<dbReference type="InterPro" id="IPR029063">
    <property type="entry name" value="SAM-dependent_MTases_sf"/>
</dbReference>
<dbReference type="Gene3D" id="3.40.50.150">
    <property type="entry name" value="Vaccinia Virus protein VP39"/>
    <property type="match status" value="1"/>
</dbReference>
<dbReference type="GO" id="GO:0008168">
    <property type="term" value="F:methyltransferase activity"/>
    <property type="evidence" value="ECO:0007669"/>
    <property type="project" value="UniProtKB-KW"/>
</dbReference>
<evidence type="ECO:0000256" key="2">
    <source>
        <dbReference type="ARBA" id="ARBA00022603"/>
    </source>
</evidence>
<evidence type="ECO:0000256" key="3">
    <source>
        <dbReference type="ARBA" id="ARBA00022679"/>
    </source>
</evidence>
<evidence type="ECO:0008006" key="11">
    <source>
        <dbReference type="Google" id="ProtNLM"/>
    </source>
</evidence>
<dbReference type="Proteomes" id="UP000324748">
    <property type="component" value="Unassembled WGS sequence"/>
</dbReference>
<evidence type="ECO:0000256" key="1">
    <source>
        <dbReference type="ARBA" id="ARBA00010815"/>
    </source>
</evidence>
<dbReference type="GO" id="GO:0032259">
    <property type="term" value="P:methylation"/>
    <property type="evidence" value="ECO:0007669"/>
    <property type="project" value="UniProtKB-KW"/>
</dbReference>
<comment type="caution">
    <text evidence="6">The sequence shown here is derived from an EMBL/GenBank/DDBJ whole genome shotgun (WGS) entry which is preliminary data.</text>
</comment>
<dbReference type="GO" id="GO:0008610">
    <property type="term" value="P:lipid biosynthetic process"/>
    <property type="evidence" value="ECO:0007669"/>
    <property type="project" value="InterPro"/>
</dbReference>
<organism evidence="6 9">
    <name type="scientific">Puccinia graminis f. sp. tritici</name>
    <dbReference type="NCBI Taxonomy" id="56615"/>
    <lineage>
        <taxon>Eukaryota</taxon>
        <taxon>Fungi</taxon>
        <taxon>Dikarya</taxon>
        <taxon>Basidiomycota</taxon>
        <taxon>Pucciniomycotina</taxon>
        <taxon>Pucciniomycetes</taxon>
        <taxon>Pucciniales</taxon>
        <taxon>Pucciniaceae</taxon>
        <taxon>Puccinia</taxon>
    </lineage>
</organism>
<evidence type="ECO:0000313" key="9">
    <source>
        <dbReference type="Proteomes" id="UP000324748"/>
    </source>
</evidence>
<name>A0A5B0P4N0_PUCGR</name>
<reference evidence="9 10" key="1">
    <citation type="submission" date="2019-05" db="EMBL/GenBank/DDBJ databases">
        <title>Emergence of the Ug99 lineage of the wheat stem rust pathogen through somatic hybridization.</title>
        <authorList>
            <person name="Li F."/>
            <person name="Upadhyaya N.M."/>
            <person name="Sperschneider J."/>
            <person name="Matny O."/>
            <person name="Nguyen-Phuc H."/>
            <person name="Mago R."/>
            <person name="Raley C."/>
            <person name="Miller M.E."/>
            <person name="Silverstein K.A.T."/>
            <person name="Henningsen E."/>
            <person name="Hirsch C.D."/>
            <person name="Visser B."/>
            <person name="Pretorius Z.A."/>
            <person name="Steffenson B.J."/>
            <person name="Schwessinger B."/>
            <person name="Dodds P.N."/>
            <person name="Figueroa M."/>
        </authorList>
    </citation>
    <scope>NUCLEOTIDE SEQUENCE [LARGE SCALE GENOMIC DNA]</scope>
    <source>
        <strain evidence="6">21-0</strain>
        <strain evidence="8 10">Ug99</strain>
    </source>
</reference>
<protein>
    <recommendedName>
        <fullName evidence="11">Cyclopropane-fatty-acyl-phospholipid synthase</fullName>
    </recommendedName>
</protein>
<dbReference type="InterPro" id="IPR003333">
    <property type="entry name" value="CMAS"/>
</dbReference>
<dbReference type="Pfam" id="PF02353">
    <property type="entry name" value="CMAS"/>
    <property type="match status" value="1"/>
</dbReference>
<keyword evidence="5" id="KW-0443">Lipid metabolism</keyword>
<dbReference type="SUPFAM" id="SSF53335">
    <property type="entry name" value="S-adenosyl-L-methionine-dependent methyltransferases"/>
    <property type="match status" value="1"/>
</dbReference>
<dbReference type="InterPro" id="IPR050723">
    <property type="entry name" value="CFA/CMAS"/>
</dbReference>
<dbReference type="EMBL" id="VDEP01000102">
    <property type="protein sequence ID" value="KAA1131928.1"/>
    <property type="molecule type" value="Genomic_DNA"/>
</dbReference>
<evidence type="ECO:0000256" key="4">
    <source>
        <dbReference type="ARBA" id="ARBA00022691"/>
    </source>
</evidence>
<gene>
    <name evidence="6" type="ORF">PGT21_018799</name>
    <name evidence="7" type="ORF">PGT21_019307</name>
    <name evidence="8" type="ORF">PGTUg99_033902</name>
</gene>
<keyword evidence="4" id="KW-0949">S-adenosyl-L-methionine</keyword>
<dbReference type="PIRSF" id="PIRSF003085">
    <property type="entry name" value="CMAS"/>
    <property type="match status" value="1"/>
</dbReference>
<comment type="similarity">
    <text evidence="1">Belongs to the CFA/CMAS family.</text>
</comment>
<dbReference type="Proteomes" id="UP000325313">
    <property type="component" value="Unassembled WGS sequence"/>
</dbReference>
<dbReference type="CDD" id="cd02440">
    <property type="entry name" value="AdoMet_MTases"/>
    <property type="match status" value="1"/>
</dbReference>
<evidence type="ECO:0000313" key="8">
    <source>
        <dbReference type="EMBL" id="KAA1131928.1"/>
    </source>
</evidence>